<feature type="transmembrane region" description="Helical" evidence="1">
    <location>
        <begin position="84"/>
        <end position="105"/>
    </location>
</feature>
<name>A0A133XKB2_9RHOO</name>
<dbReference type="AlphaFoldDB" id="A0A133XKB2"/>
<evidence type="ECO:0000256" key="1">
    <source>
        <dbReference type="SAM" id="Phobius"/>
    </source>
</evidence>
<keyword evidence="1" id="KW-0472">Membrane</keyword>
<accession>A0A133XKB2</accession>
<evidence type="ECO:0000313" key="3">
    <source>
        <dbReference type="Proteomes" id="UP000070186"/>
    </source>
</evidence>
<feature type="transmembrane region" description="Helical" evidence="1">
    <location>
        <begin position="342"/>
        <end position="362"/>
    </location>
</feature>
<organism evidence="2 3">
    <name type="scientific">Dechloromonas denitrificans</name>
    <dbReference type="NCBI Taxonomy" id="281362"/>
    <lineage>
        <taxon>Bacteria</taxon>
        <taxon>Pseudomonadati</taxon>
        <taxon>Pseudomonadota</taxon>
        <taxon>Betaproteobacteria</taxon>
        <taxon>Rhodocyclales</taxon>
        <taxon>Azonexaceae</taxon>
        <taxon>Dechloromonas</taxon>
    </lineage>
</organism>
<feature type="transmembrane region" description="Helical" evidence="1">
    <location>
        <begin position="317"/>
        <end position="336"/>
    </location>
</feature>
<dbReference type="STRING" id="281362.AT959_06835"/>
<feature type="transmembrane region" description="Helical" evidence="1">
    <location>
        <begin position="423"/>
        <end position="442"/>
    </location>
</feature>
<keyword evidence="1" id="KW-0812">Transmembrane</keyword>
<dbReference type="PANTHER" id="PTHR37422">
    <property type="entry name" value="TEICHURONIC ACID BIOSYNTHESIS PROTEIN TUAE"/>
    <property type="match status" value="1"/>
</dbReference>
<feature type="transmembrane region" description="Helical" evidence="1">
    <location>
        <begin position="779"/>
        <end position="796"/>
    </location>
</feature>
<feature type="transmembrane region" description="Helical" evidence="1">
    <location>
        <begin position="448"/>
        <end position="467"/>
    </location>
</feature>
<protein>
    <submittedName>
        <fullName evidence="2">Uncharacterized protein</fullName>
    </submittedName>
</protein>
<dbReference type="InterPro" id="IPR051533">
    <property type="entry name" value="WaaL-like"/>
</dbReference>
<feature type="transmembrane region" description="Helical" evidence="1">
    <location>
        <begin position="156"/>
        <end position="175"/>
    </location>
</feature>
<feature type="transmembrane region" description="Helical" evidence="1">
    <location>
        <begin position="263"/>
        <end position="281"/>
    </location>
</feature>
<feature type="transmembrane region" description="Helical" evidence="1">
    <location>
        <begin position="41"/>
        <end position="64"/>
    </location>
</feature>
<comment type="caution">
    <text evidence="2">The sequence shown here is derived from an EMBL/GenBank/DDBJ whole genome shotgun (WGS) entry which is preliminary data.</text>
</comment>
<keyword evidence="3" id="KW-1185">Reference proteome</keyword>
<feature type="transmembrane region" description="Helical" evidence="1">
    <location>
        <begin position="117"/>
        <end position="136"/>
    </location>
</feature>
<feature type="transmembrane region" description="Helical" evidence="1">
    <location>
        <begin position="756"/>
        <end position="773"/>
    </location>
</feature>
<sequence length="803" mass="87602">MPGKNILLLRVVMFCVGAVSVLAAAFLLLHHPMRSDWLLGSLCFAAFFTAALYPPLVFFLVPTLLPVVDLAPWTGWITFEEFDLLVLLLLGGAYLRHALTFPWLIGKNHRLKVSWGTLLLLAMLGSVLISLFRGLAESGGFSFSWFHGYYQSMNSIRLAKPFLLAVLLLPLCLVLRPQEKKGVSCFSLLGLGLGMTAGLCLVSLATIWERVAFLGLLDFSSDYRTTALFWEMHVGGAALDGFLALTVPFAARELIFAKSRWHLAFVLAALALASYACLTTFSRGVYAAIPIALGLSIWLSMREIGSANLLLPVKKSALAVALFGMALFTIAAYWVFETSGYRGMFVFLVASGLFYPVGLALASVSSATWWRGISLGLLSSMIGLALAISVPKGAYLVFAVSALLTAGSLIGRRQRVSAIAQGLLIPAYVSMLSSGVLVAWHWGGNEAIASMAISCTILLCGIFVASRRTLPQCGFRSQLSIAVVLALLAAVVAIFSGGRYMADRFSTTNKDLDYRLQHWETGLGQLQGADWWLGKGLGRVPATYFFAAPQSEYPGGFHLQSDSSGNTYLRLVGGRHINGWGEVFRVTQRIRPEPGVYRVQFNVRAEKDVIFVFEVCAKHLLYQGRCVARQVEVKGEGGTWQRMEVELQGDLPGGGAWYAPELVVFSIAMLSRGGVADFDNLALQNNGMELLANGNFDSELTRWFSSSDKYHMPWHMKNVFLHILFEQGGLGLVVLLVMLASAFFRLVWGKAASHPLAPAVAGGLAGFCIVGVFDSLLDVPRVATLFYLLLLLGLFIRRPNSEH</sequence>
<feature type="transmembrane region" description="Helical" evidence="1">
    <location>
        <begin position="187"/>
        <end position="208"/>
    </location>
</feature>
<dbReference type="RefSeq" id="WP_157651235.1">
    <property type="nucleotide sequence ID" value="NZ_LODL01000013.1"/>
</dbReference>
<dbReference type="EMBL" id="LODL01000013">
    <property type="protein sequence ID" value="KXB31379.1"/>
    <property type="molecule type" value="Genomic_DNA"/>
</dbReference>
<feature type="transmembrane region" description="Helical" evidence="1">
    <location>
        <begin position="479"/>
        <end position="502"/>
    </location>
</feature>
<gene>
    <name evidence="2" type="ORF">AT959_06835</name>
</gene>
<feature type="transmembrane region" description="Helical" evidence="1">
    <location>
        <begin position="228"/>
        <end position="251"/>
    </location>
</feature>
<reference evidence="2 3" key="1">
    <citation type="submission" date="2015-12" db="EMBL/GenBank/DDBJ databases">
        <title>Nitrous oxide reduction kinetics distinguish bacteria harboring typical versus atypical NosZ.</title>
        <authorList>
            <person name="Yoon S."/>
            <person name="Nissen S."/>
            <person name="Park D."/>
            <person name="Sanford R.A."/>
            <person name="Loeffler F.E."/>
        </authorList>
    </citation>
    <scope>NUCLEOTIDE SEQUENCE [LARGE SCALE GENOMIC DNA]</scope>
    <source>
        <strain evidence="2 3">ATCC BAA-841</strain>
    </source>
</reference>
<proteinExistence type="predicted"/>
<feature type="transmembrane region" description="Helical" evidence="1">
    <location>
        <begin position="6"/>
        <end position="29"/>
    </location>
</feature>
<feature type="transmembrane region" description="Helical" evidence="1">
    <location>
        <begin position="719"/>
        <end position="744"/>
    </location>
</feature>
<keyword evidence="1" id="KW-1133">Transmembrane helix</keyword>
<dbReference type="PANTHER" id="PTHR37422:SF23">
    <property type="entry name" value="TEICHURONIC ACID BIOSYNTHESIS PROTEIN TUAE"/>
    <property type="match status" value="1"/>
</dbReference>
<dbReference type="Proteomes" id="UP000070186">
    <property type="component" value="Unassembled WGS sequence"/>
</dbReference>
<evidence type="ECO:0000313" key="2">
    <source>
        <dbReference type="EMBL" id="KXB31379.1"/>
    </source>
</evidence>